<evidence type="ECO:0000256" key="1">
    <source>
        <dbReference type="RuleBase" id="RU000363"/>
    </source>
</evidence>
<protein>
    <submittedName>
        <fullName evidence="2">Short-chain dehydrogenase</fullName>
    </submittedName>
</protein>
<dbReference type="InterPro" id="IPR052184">
    <property type="entry name" value="SDR_enzymes"/>
</dbReference>
<dbReference type="PANTHER" id="PTHR45458">
    <property type="entry name" value="SHORT-CHAIN DEHYDROGENASE/REDUCTASE SDR"/>
    <property type="match status" value="1"/>
</dbReference>
<organism evidence="2 3">
    <name type="scientific">Roseiterribacter gracilis</name>
    <dbReference type="NCBI Taxonomy" id="2812848"/>
    <lineage>
        <taxon>Bacteria</taxon>
        <taxon>Pseudomonadati</taxon>
        <taxon>Pseudomonadota</taxon>
        <taxon>Alphaproteobacteria</taxon>
        <taxon>Rhodospirillales</taxon>
        <taxon>Roseiterribacteraceae</taxon>
        <taxon>Roseiterribacter</taxon>
    </lineage>
</organism>
<dbReference type="GO" id="GO:0016616">
    <property type="term" value="F:oxidoreductase activity, acting on the CH-OH group of donors, NAD or NADP as acceptor"/>
    <property type="evidence" value="ECO:0007669"/>
    <property type="project" value="TreeGrafter"/>
</dbReference>
<reference evidence="2" key="1">
    <citation type="submission" date="2021-02" db="EMBL/GenBank/DDBJ databases">
        <title>Genome sequence of Rhodospirillales sp. strain TMPK1 isolated from soil.</title>
        <authorList>
            <person name="Nakai R."/>
            <person name="Kusada H."/>
            <person name="Tamaki H."/>
        </authorList>
    </citation>
    <scope>NUCLEOTIDE SEQUENCE</scope>
    <source>
        <strain evidence="2">TMPK1</strain>
    </source>
</reference>
<comment type="similarity">
    <text evidence="1">Belongs to the short-chain dehydrogenases/reductases (SDR) family.</text>
</comment>
<gene>
    <name evidence="2" type="ORF">TMPK1_26950</name>
</gene>
<evidence type="ECO:0000313" key="3">
    <source>
        <dbReference type="Proteomes" id="UP000681075"/>
    </source>
</evidence>
<accession>A0A8S8X904</accession>
<dbReference type="RefSeq" id="WP_420243557.1">
    <property type="nucleotide sequence ID" value="NZ_BOPV01000001.1"/>
</dbReference>
<keyword evidence="3" id="KW-1185">Reference proteome</keyword>
<dbReference type="Pfam" id="PF00106">
    <property type="entry name" value="adh_short"/>
    <property type="match status" value="1"/>
</dbReference>
<comment type="caution">
    <text evidence="2">The sequence shown here is derived from an EMBL/GenBank/DDBJ whole genome shotgun (WGS) entry which is preliminary data.</text>
</comment>
<sequence>MKTILVTGANRGLGLEYARQYAADGWRVLAACRDPDNATELRALKVEPFALDVADPASIKAAAARLDGIKLDVLLHNAGVLEGWGKSLTETTRDEFERVLRVNLLGPFDITRTVLPCLGVGSKIAIMTSGMGSMTNIGSGKFYAYRTSKAAVNMLGTCLAHELGDRGIAVVLLHPGWVHTEMGGKDAPLDPQTSVRGLRQRINETTVANSGRFVAYDGQELPW</sequence>
<dbReference type="PRINTS" id="PR00080">
    <property type="entry name" value="SDRFAMILY"/>
</dbReference>
<dbReference type="Proteomes" id="UP000681075">
    <property type="component" value="Unassembled WGS sequence"/>
</dbReference>
<dbReference type="SUPFAM" id="SSF51735">
    <property type="entry name" value="NAD(P)-binding Rossmann-fold domains"/>
    <property type="match status" value="1"/>
</dbReference>
<dbReference type="PRINTS" id="PR00081">
    <property type="entry name" value="GDHRDH"/>
</dbReference>
<dbReference type="CDD" id="cd05325">
    <property type="entry name" value="carb_red_sniffer_like_SDR_c"/>
    <property type="match status" value="1"/>
</dbReference>
<name>A0A8S8X904_9PROT</name>
<proteinExistence type="inferred from homology"/>
<dbReference type="InterPro" id="IPR036291">
    <property type="entry name" value="NAD(P)-bd_dom_sf"/>
</dbReference>
<dbReference type="PANTHER" id="PTHR45458:SF1">
    <property type="entry name" value="SHORT CHAIN DEHYDROGENASE"/>
    <property type="match status" value="1"/>
</dbReference>
<dbReference type="EMBL" id="BOPV01000001">
    <property type="protein sequence ID" value="GIL40458.1"/>
    <property type="molecule type" value="Genomic_DNA"/>
</dbReference>
<dbReference type="InterPro" id="IPR002347">
    <property type="entry name" value="SDR_fam"/>
</dbReference>
<evidence type="ECO:0000313" key="2">
    <source>
        <dbReference type="EMBL" id="GIL40458.1"/>
    </source>
</evidence>
<dbReference type="Gene3D" id="3.40.50.720">
    <property type="entry name" value="NAD(P)-binding Rossmann-like Domain"/>
    <property type="match status" value="1"/>
</dbReference>
<dbReference type="AlphaFoldDB" id="A0A8S8X904"/>